<feature type="signal peptide" evidence="2">
    <location>
        <begin position="1"/>
        <end position="37"/>
    </location>
</feature>
<gene>
    <name evidence="4" type="ORF">HUE88_07590</name>
</gene>
<evidence type="ECO:0000313" key="4">
    <source>
        <dbReference type="EMBL" id="QOY51007.1"/>
    </source>
</evidence>
<dbReference type="PROSITE" id="PS50268">
    <property type="entry name" value="CADHERIN_2"/>
    <property type="match status" value="2"/>
</dbReference>
<evidence type="ECO:0000256" key="1">
    <source>
        <dbReference type="SAM" id="MobiDB-lite"/>
    </source>
</evidence>
<organism evidence="4 5">
    <name type="scientific">Candidatus Sulfurimonas baltica</name>
    <dbReference type="NCBI Taxonomy" id="2740404"/>
    <lineage>
        <taxon>Bacteria</taxon>
        <taxon>Pseudomonadati</taxon>
        <taxon>Campylobacterota</taxon>
        <taxon>Epsilonproteobacteria</taxon>
        <taxon>Campylobacterales</taxon>
        <taxon>Sulfurimonadaceae</taxon>
        <taxon>Sulfurimonas</taxon>
    </lineage>
</organism>
<dbReference type="Gene3D" id="2.60.40.10">
    <property type="entry name" value="Immunoglobulins"/>
    <property type="match status" value="2"/>
</dbReference>
<dbReference type="InterPro" id="IPR040853">
    <property type="entry name" value="RapA2_cadherin-like"/>
</dbReference>
<accession>A0A7S7LTF6</accession>
<reference evidence="4 5" key="1">
    <citation type="submission" date="2020-05" db="EMBL/GenBank/DDBJ databases">
        <title>Sulfurimonas marisnigri, sp. nov., and Sulfurimonas baltica, sp. nov., manganese oxide reducing chemolithoautotrophs of the class Epsilonproteobacteria isolated from the pelagic redoxclines of the Black and Baltic Seas and emended description of the genus Sulfurimonas.</title>
        <authorList>
            <person name="Henkel J.V."/>
            <person name="Laudan C."/>
            <person name="Werner J."/>
            <person name="Neu T."/>
            <person name="Plewe S."/>
            <person name="Sproer C."/>
            <person name="Bunk B."/>
            <person name="Schulz-Vogt H.N."/>
        </authorList>
    </citation>
    <scope>NUCLEOTIDE SEQUENCE [LARGE SCALE GENOMIC DNA]</scope>
    <source>
        <strain evidence="4 5">GD2</strain>
    </source>
</reference>
<dbReference type="InterPro" id="IPR002126">
    <property type="entry name" value="Cadherin-like_dom"/>
</dbReference>
<dbReference type="InterPro" id="IPR013783">
    <property type="entry name" value="Ig-like_fold"/>
</dbReference>
<dbReference type="Proteomes" id="UP000593994">
    <property type="component" value="Chromosome"/>
</dbReference>
<dbReference type="GO" id="GO:0007156">
    <property type="term" value="P:homophilic cell adhesion via plasma membrane adhesion molecules"/>
    <property type="evidence" value="ECO:0007669"/>
    <property type="project" value="InterPro"/>
</dbReference>
<evidence type="ECO:0000259" key="3">
    <source>
        <dbReference type="PROSITE" id="PS50268"/>
    </source>
</evidence>
<dbReference type="GO" id="GO:0016020">
    <property type="term" value="C:membrane"/>
    <property type="evidence" value="ECO:0007669"/>
    <property type="project" value="InterPro"/>
</dbReference>
<name>A0A7S7LTF6_9BACT</name>
<feature type="region of interest" description="Disordered" evidence="1">
    <location>
        <begin position="409"/>
        <end position="429"/>
    </location>
</feature>
<evidence type="ECO:0000256" key="2">
    <source>
        <dbReference type="SAM" id="SignalP"/>
    </source>
</evidence>
<keyword evidence="2" id="KW-0732">Signal</keyword>
<dbReference type="NCBIfam" id="TIGR01965">
    <property type="entry name" value="VCBS_repeat"/>
    <property type="match status" value="2"/>
</dbReference>
<sequence length="1872" mass="197001">MRTMVLFTNLKEKSKNACKLFFQVSALLLFFNTDAYAVAPTAVAPAAGDGSSGTPYEIATLDNLYWISQTQGVWSKTGCSGGPCNFKQTADINASTTNEIVGGEGWSSIGYANNTGLTTWFYGNYDGQGHTISNLFADNNTTLYEVALFGRIRESTIQNIVLKDFSITRGEGTYDTVKSSIAIAIGSAYSSTVSDINISGGTLTFNDLTSGKGHVAPLIAYSNGTSVSNCHSSANVEVSGLNAAGASVGGLLGYVEDSYDPYTFSITNSSATGNVTHNTPSNAQVTNIGGFTGEFSIAWNTAVVSQNFSSGTITTGNANDDSYVGGFVGRVDGTVELKDNYTIGTIVLSDTGTIAAGFVGYIYSTAIFRRNYAATTIASNSDGGFGGIIYNLTADPVFDNNFWDTDTTNNATGVGGEASDSNVTGKTTAEMKTPSTFTGAGWDFEVEIANGTANIWDMDNINGTINNGYPFLAWENGTSVSYKVIPTAEAPSGTGTSGDPYQIATLNNLVWVSENSSSWDGKYFTQTTDINASNLQNITGGLTPIGNLANSFIGHYDGGGHTISNLYINKSVQYIGLFGHIGYLNNDASVKHLNIQDANITGNMPNQYSNGLGILAGHVNDNQKTIVFEDVNVTGGSLTLASVDTAYSKVGALIGSASNTISVDNCNVSATIVSQDTTLTNKIGGLIGELNSDNTVVTNITRSSSAGSITTTDTAKQTVGGFIGEILSKNRIKESFTTTTINSNGYAVGGFIGAFSYSNTYISDSYSKNGITTTAVRSGGFYGYIVASTVAQNFENTYAASTVAGTLGGGFGGYVSSSTAPTFADSYWDTDLSGTTNGYYNTNVVNLVGKTTAEMKVEPTFTGFDFSTVWDTNSSINDTYPYLLWLPNTAPTYTINLSAISINEDNGTISYEINATDTDSDDLNITVDSNDTSIMMVSPSWTGNQTAAQYANSLDFNLTTVNHAYGSVQITVSVNDGTVTTSNTYDINVSAVNDIPVFSGTFAGTATEDIGTQSSGTISIDDNDTGENIFQDVNATGTYGTFVLDTNGSWTYDINSSLSSVQELAGGDIGVDNFIVTSDDGNVSQIFSISISGVNDAPTFVTDLISFSVNEDNGTISYELNATDIEGEDLNITVDSNNTDILTVSPSWSGLLNQGAYDGVALDFNLTTAQDANGLVRITVMVNDGDKNSTTFYDVNVMAVNDMPTFSTNLIAITINEDNGTISYELNATDVDADDLNITVDSNDTSIITVSPSWSGDQTAAQYASLLDFNLSTVQHANGIVQITITANDGIVSSSTTYDINVSAVNDIPVFSGTFAGTATEDIGTQSSGTISIDDNDTGENIFQDVNATGTYGTFVLDTNGSWTYDINSSLSSVQELAGGDIGVDNFIVTSDDGNVSQIFSISISGVNDAPTFVTDLISFSVNEDNGTISYELNATDIEGEDLNITVDSNNTDILTVSPSWSGLLNQGAYDGVALDFNLTTAQDANGLVRITVMVNDGDKNSTTFYDVNVMAVNDAPVWLAMSNIAVYQDFSETNITLGVSDVDNSNLTYSAVVDDPSLIKDVTFSSNIMTIISQDTPVAGDTNITVYASDNDFNISREFNFFILPIDDGQDVMENNITVTKDENSTTITLGVAPGLSMKTIDDVNGTVAHEVTISGVSVSAVSELNTSVVEFMQSGVRTTYSDVNVSLEVNATLTGKATHEMTNTLSGAITRAISEFIGAVTRVYRDINNEVEILTSVAVNANSTVSVTAKADGTATHKVVFSGKESIVDSNVTGASTIIKTTGDVETTAGQVDDGNGYDIKAVAITKPDGKTTTKFIKVSQSDANDVSTSGNTLHINSAFTLGNSVNILEVGGVLYIQVTTPLAENLVVE</sequence>
<dbReference type="EMBL" id="CP054492">
    <property type="protein sequence ID" value="QOY51007.1"/>
    <property type="molecule type" value="Genomic_DNA"/>
</dbReference>
<dbReference type="Gene3D" id="2.160.20.110">
    <property type="match status" value="2"/>
</dbReference>
<proteinExistence type="predicted"/>
<dbReference type="InterPro" id="IPR010221">
    <property type="entry name" value="VCBS_dom"/>
</dbReference>
<dbReference type="Pfam" id="PF17803">
    <property type="entry name" value="Cadherin_4"/>
    <property type="match status" value="2"/>
</dbReference>
<feature type="domain" description="Cadherin" evidence="3">
    <location>
        <begin position="1216"/>
        <end position="1311"/>
    </location>
</feature>
<dbReference type="KEGG" id="sbal:HUE88_07590"/>
<dbReference type="Pfam" id="PF07581">
    <property type="entry name" value="Glug"/>
    <property type="match status" value="1"/>
</dbReference>
<dbReference type="InterPro" id="IPR011493">
    <property type="entry name" value="GLUG"/>
</dbReference>
<feature type="domain" description="Cadherin" evidence="3">
    <location>
        <begin position="878"/>
        <end position="998"/>
    </location>
</feature>
<evidence type="ECO:0000313" key="5">
    <source>
        <dbReference type="Proteomes" id="UP000593994"/>
    </source>
</evidence>
<keyword evidence="5" id="KW-1185">Reference proteome</keyword>
<dbReference type="GO" id="GO:0005509">
    <property type="term" value="F:calcium ion binding"/>
    <property type="evidence" value="ECO:0007669"/>
    <property type="project" value="InterPro"/>
</dbReference>
<protein>
    <recommendedName>
        <fullName evidence="3">Cadherin domain-containing protein</fullName>
    </recommendedName>
</protein>
<feature type="chain" id="PRO_5032382293" description="Cadherin domain-containing protein" evidence="2">
    <location>
        <begin position="38"/>
        <end position="1872"/>
    </location>
</feature>
<dbReference type="RefSeq" id="WP_194368123.1">
    <property type="nucleotide sequence ID" value="NZ_CP054492.1"/>
</dbReference>